<feature type="compositionally biased region" description="Polar residues" evidence="4">
    <location>
        <begin position="625"/>
        <end position="644"/>
    </location>
</feature>
<keyword evidence="5" id="KW-1133">Transmembrane helix</keyword>
<reference evidence="7" key="2">
    <citation type="submission" date="2023-05" db="EMBL/GenBank/DDBJ databases">
        <authorList>
            <consortium name="Lawrence Berkeley National Laboratory"/>
            <person name="Steindorff A."/>
            <person name="Hensen N."/>
            <person name="Bonometti L."/>
            <person name="Westerberg I."/>
            <person name="Brannstrom I.O."/>
            <person name="Guillou S."/>
            <person name="Cros-Aarteil S."/>
            <person name="Calhoun S."/>
            <person name="Haridas S."/>
            <person name="Kuo A."/>
            <person name="Mondo S."/>
            <person name="Pangilinan J."/>
            <person name="Riley R."/>
            <person name="Labutti K."/>
            <person name="Andreopoulos B."/>
            <person name="Lipzen A."/>
            <person name="Chen C."/>
            <person name="Yanf M."/>
            <person name="Daum C."/>
            <person name="Ng V."/>
            <person name="Clum A."/>
            <person name="Ohm R."/>
            <person name="Martin F."/>
            <person name="Silar P."/>
            <person name="Natvig D."/>
            <person name="Lalanne C."/>
            <person name="Gautier V."/>
            <person name="Ament-Velasquez S.L."/>
            <person name="Kruys A."/>
            <person name="Hutchinson M.I."/>
            <person name="Powell A.J."/>
            <person name="Barry K."/>
            <person name="Miller A.N."/>
            <person name="Grigoriev I.V."/>
            <person name="Debuchy R."/>
            <person name="Gladieux P."/>
            <person name="Thoren M.H."/>
            <person name="Johannesson H."/>
        </authorList>
    </citation>
    <scope>NUCLEOTIDE SEQUENCE</scope>
    <source>
        <strain evidence="7">CBS 141.50</strain>
    </source>
</reference>
<dbReference type="SMART" id="SM00066">
    <property type="entry name" value="GAL4"/>
    <property type="match status" value="1"/>
</dbReference>
<dbReference type="CDD" id="cd12148">
    <property type="entry name" value="fungal_TF_MHR"/>
    <property type="match status" value="1"/>
</dbReference>
<dbReference type="PROSITE" id="PS50048">
    <property type="entry name" value="ZN2_CY6_FUNGAL_2"/>
    <property type="match status" value="1"/>
</dbReference>
<dbReference type="InterPro" id="IPR001138">
    <property type="entry name" value="Zn2Cys6_DnaBD"/>
</dbReference>
<feature type="compositionally biased region" description="Low complexity" evidence="4">
    <location>
        <begin position="24"/>
        <end position="35"/>
    </location>
</feature>
<keyword evidence="8" id="KW-1185">Reference proteome</keyword>
<dbReference type="EMBL" id="MU853655">
    <property type="protein sequence ID" value="KAK4139648.1"/>
    <property type="molecule type" value="Genomic_DNA"/>
</dbReference>
<evidence type="ECO:0000256" key="3">
    <source>
        <dbReference type="ARBA" id="ARBA00023242"/>
    </source>
</evidence>
<evidence type="ECO:0000256" key="1">
    <source>
        <dbReference type="ARBA" id="ARBA00004123"/>
    </source>
</evidence>
<dbReference type="GO" id="GO:0003677">
    <property type="term" value="F:DNA binding"/>
    <property type="evidence" value="ECO:0007669"/>
    <property type="project" value="InterPro"/>
</dbReference>
<dbReference type="InterPro" id="IPR050613">
    <property type="entry name" value="Sec_Metabolite_Reg"/>
</dbReference>
<keyword evidence="5" id="KW-0472">Membrane</keyword>
<evidence type="ECO:0000256" key="5">
    <source>
        <dbReference type="SAM" id="Phobius"/>
    </source>
</evidence>
<evidence type="ECO:0000256" key="2">
    <source>
        <dbReference type="ARBA" id="ARBA00022723"/>
    </source>
</evidence>
<dbReference type="Pfam" id="PF00172">
    <property type="entry name" value="Zn_clus"/>
    <property type="match status" value="1"/>
</dbReference>
<dbReference type="Pfam" id="PF04082">
    <property type="entry name" value="Fungal_trans"/>
    <property type="match status" value="1"/>
</dbReference>
<reference evidence="7" key="1">
    <citation type="journal article" date="2023" name="Mol. Phylogenet. Evol.">
        <title>Genome-scale phylogeny and comparative genomics of the fungal order Sordariales.</title>
        <authorList>
            <person name="Hensen N."/>
            <person name="Bonometti L."/>
            <person name="Westerberg I."/>
            <person name="Brannstrom I.O."/>
            <person name="Guillou S."/>
            <person name="Cros-Aarteil S."/>
            <person name="Calhoun S."/>
            <person name="Haridas S."/>
            <person name="Kuo A."/>
            <person name="Mondo S."/>
            <person name="Pangilinan J."/>
            <person name="Riley R."/>
            <person name="LaButti K."/>
            <person name="Andreopoulos B."/>
            <person name="Lipzen A."/>
            <person name="Chen C."/>
            <person name="Yan M."/>
            <person name="Daum C."/>
            <person name="Ng V."/>
            <person name="Clum A."/>
            <person name="Steindorff A."/>
            <person name="Ohm R.A."/>
            <person name="Martin F."/>
            <person name="Silar P."/>
            <person name="Natvig D.O."/>
            <person name="Lalanne C."/>
            <person name="Gautier V."/>
            <person name="Ament-Velasquez S.L."/>
            <person name="Kruys A."/>
            <person name="Hutchinson M.I."/>
            <person name="Powell A.J."/>
            <person name="Barry K."/>
            <person name="Miller A.N."/>
            <person name="Grigoriev I.V."/>
            <person name="Debuchy R."/>
            <person name="Gladieux P."/>
            <person name="Hiltunen Thoren M."/>
            <person name="Johannesson H."/>
        </authorList>
    </citation>
    <scope>NUCLEOTIDE SEQUENCE</scope>
    <source>
        <strain evidence="7">CBS 141.50</strain>
    </source>
</reference>
<dbReference type="SUPFAM" id="SSF57701">
    <property type="entry name" value="Zn2/Cys6 DNA-binding domain"/>
    <property type="match status" value="1"/>
</dbReference>
<feature type="compositionally biased region" description="Pro residues" evidence="4">
    <location>
        <begin position="1"/>
        <end position="12"/>
    </location>
</feature>
<dbReference type="Gene3D" id="4.10.240.10">
    <property type="entry name" value="Zn(2)-C6 fungal-type DNA-binding domain"/>
    <property type="match status" value="1"/>
</dbReference>
<feature type="domain" description="Zn(2)-C6 fungal-type" evidence="6">
    <location>
        <begin position="44"/>
        <end position="76"/>
    </location>
</feature>
<sequence length="844" mass="92631">MASTPAPTPPFTHPTSVTQSHAEPTTNTPSQTQPPNSKPPRIHACLPCQQRKVRCDRNFPCAHCIRAGPEIASRCVPASQLPNRPPRRRRFAERELLDRIRRYEGLLKERGVRFEPLHPESTADSPAVRGGSVGLGEDDGGGELRAEEGQVVTPANLWQALSQKHEGVADDDDDISDEHLPRDNDDDMSTIIRTAWDRTHNNAPDTAHHFLFGSPASTVAVAAMHPDQARIFRLWQFYLDNVNPLLKVTHTPTLQARIIDAVGNLGNISAPLEALMFSIYCVAVLSLTDSQCESLLGSPKRDLLSGYQFACRQALLDCNVLQSSDHDCLTALFLYLVSIKPTTDPRALSSLVTVAIHGTQRLGYHREAMNASRPALEGELRRRLWWSLVSFEQRVCETYNHRTNTLSVVWNCHVPLNLNDFELLPGTTTAPLTHDRPTEALFVLLRSQLADCLRRVPFHLGITDPYLATLAPPPDAGNQGSPANFGDMQLALERTLSLCDIDHNPLHFTAAWTARGFLAKCLLLEYSTRQHARHNNKGAKATASIGPRGEHNRGGATEDEEQDEKEEEEDEQTGLNHALTMLRCDTTLLSSPMTFPFRWYIQWYFPFLAYIYIVQYLIVSRPRQRSSGQEQNRGQIRQSPNNKNDGADYAAISKRCWDAMSENYEARGKVMDFTGRENSGSGGLGEDESKRFEPLYRLFAGVILRGWDQISRVGSNGRNDGGDNGGEGENGMEVPRIVAGMRKRLREMQAAQGGGHPGMGGEGGISGGGNVGVQTGAGMGMSGMGMGGGMAGDAVGIGADGGGQGFMGLVMDQGGYSMDLMMGDGQMGFGDMQQPFWPGADWVM</sequence>
<evidence type="ECO:0000259" key="6">
    <source>
        <dbReference type="PROSITE" id="PS50048"/>
    </source>
</evidence>
<gene>
    <name evidence="7" type="ORF">C8A04DRAFT_15684</name>
</gene>
<dbReference type="GO" id="GO:0006351">
    <property type="term" value="P:DNA-templated transcription"/>
    <property type="evidence" value="ECO:0007669"/>
    <property type="project" value="InterPro"/>
</dbReference>
<keyword evidence="2" id="KW-0479">Metal-binding</keyword>
<proteinExistence type="predicted"/>
<feature type="compositionally biased region" description="Acidic residues" evidence="4">
    <location>
        <begin position="557"/>
        <end position="572"/>
    </location>
</feature>
<evidence type="ECO:0000313" key="8">
    <source>
        <dbReference type="Proteomes" id="UP001302676"/>
    </source>
</evidence>
<protein>
    <recommendedName>
        <fullName evidence="6">Zn(2)-C6 fungal-type domain-containing protein</fullName>
    </recommendedName>
</protein>
<comment type="caution">
    <text evidence="7">The sequence shown here is derived from an EMBL/GenBank/DDBJ whole genome shotgun (WGS) entry which is preliminary data.</text>
</comment>
<feature type="region of interest" description="Disordered" evidence="4">
    <location>
        <begin position="167"/>
        <end position="186"/>
    </location>
</feature>
<dbReference type="GO" id="GO:0000981">
    <property type="term" value="F:DNA-binding transcription factor activity, RNA polymerase II-specific"/>
    <property type="evidence" value="ECO:0007669"/>
    <property type="project" value="InterPro"/>
</dbReference>
<evidence type="ECO:0000256" key="4">
    <source>
        <dbReference type="SAM" id="MobiDB-lite"/>
    </source>
</evidence>
<evidence type="ECO:0000313" key="7">
    <source>
        <dbReference type="EMBL" id="KAK4139648.1"/>
    </source>
</evidence>
<feature type="region of interest" description="Disordered" evidence="4">
    <location>
        <begin position="534"/>
        <end position="574"/>
    </location>
</feature>
<keyword evidence="5" id="KW-0812">Transmembrane</keyword>
<dbReference type="PANTHER" id="PTHR31001:SF45">
    <property type="entry name" value="ZN(II)2CYS6 TRANSCRIPTION FACTOR (EUROFUNG)"/>
    <property type="match status" value="1"/>
</dbReference>
<dbReference type="PANTHER" id="PTHR31001">
    <property type="entry name" value="UNCHARACTERIZED TRANSCRIPTIONAL REGULATORY PROTEIN"/>
    <property type="match status" value="1"/>
</dbReference>
<accession>A0AAN6UV43</accession>
<dbReference type="InterPro" id="IPR007219">
    <property type="entry name" value="XnlR_reg_dom"/>
</dbReference>
<feature type="transmembrane region" description="Helical" evidence="5">
    <location>
        <begin position="599"/>
        <end position="619"/>
    </location>
</feature>
<dbReference type="AlphaFoldDB" id="A0AAN6UV43"/>
<feature type="region of interest" description="Disordered" evidence="4">
    <location>
        <begin position="1"/>
        <end position="40"/>
    </location>
</feature>
<dbReference type="GeneID" id="87815194"/>
<dbReference type="Proteomes" id="UP001302676">
    <property type="component" value="Unassembled WGS sequence"/>
</dbReference>
<dbReference type="InterPro" id="IPR036864">
    <property type="entry name" value="Zn2-C6_fun-type_DNA-bd_sf"/>
</dbReference>
<dbReference type="GO" id="GO:0008270">
    <property type="term" value="F:zinc ion binding"/>
    <property type="evidence" value="ECO:0007669"/>
    <property type="project" value="InterPro"/>
</dbReference>
<feature type="region of interest" description="Disordered" evidence="4">
    <location>
        <begin position="624"/>
        <end position="647"/>
    </location>
</feature>
<name>A0AAN6UV43_9PEZI</name>
<organism evidence="7 8">
    <name type="scientific">Dichotomopilus funicola</name>
    <dbReference type="NCBI Taxonomy" id="1934379"/>
    <lineage>
        <taxon>Eukaryota</taxon>
        <taxon>Fungi</taxon>
        <taxon>Dikarya</taxon>
        <taxon>Ascomycota</taxon>
        <taxon>Pezizomycotina</taxon>
        <taxon>Sordariomycetes</taxon>
        <taxon>Sordariomycetidae</taxon>
        <taxon>Sordariales</taxon>
        <taxon>Chaetomiaceae</taxon>
        <taxon>Dichotomopilus</taxon>
    </lineage>
</organism>
<comment type="subcellular location">
    <subcellularLocation>
        <location evidence="1">Nucleus</location>
    </subcellularLocation>
</comment>
<dbReference type="CDD" id="cd00067">
    <property type="entry name" value="GAL4"/>
    <property type="match status" value="1"/>
</dbReference>
<dbReference type="GO" id="GO:0005634">
    <property type="term" value="C:nucleus"/>
    <property type="evidence" value="ECO:0007669"/>
    <property type="project" value="UniProtKB-SubCell"/>
</dbReference>
<dbReference type="RefSeq" id="XP_062633019.1">
    <property type="nucleotide sequence ID" value="XM_062778581.1"/>
</dbReference>
<keyword evidence="3" id="KW-0539">Nucleus</keyword>